<organism evidence="1 2">
    <name type="scientific">Pelagibacterium luteolum</name>
    <dbReference type="NCBI Taxonomy" id="440168"/>
    <lineage>
        <taxon>Bacteria</taxon>
        <taxon>Pseudomonadati</taxon>
        <taxon>Pseudomonadota</taxon>
        <taxon>Alphaproteobacteria</taxon>
        <taxon>Hyphomicrobiales</taxon>
        <taxon>Devosiaceae</taxon>
        <taxon>Pelagibacterium</taxon>
    </lineage>
</organism>
<protein>
    <submittedName>
        <fullName evidence="1">Uncharacterized protein</fullName>
    </submittedName>
</protein>
<accession>A0A1G7SUK6</accession>
<keyword evidence="2" id="KW-1185">Reference proteome</keyword>
<dbReference type="Proteomes" id="UP000199495">
    <property type="component" value="Unassembled WGS sequence"/>
</dbReference>
<gene>
    <name evidence="1" type="ORF">SAMN04487974_101732</name>
</gene>
<dbReference type="EMBL" id="FNCS01000001">
    <property type="protein sequence ID" value="SDG26648.1"/>
    <property type="molecule type" value="Genomic_DNA"/>
</dbReference>
<evidence type="ECO:0000313" key="1">
    <source>
        <dbReference type="EMBL" id="SDG26648.1"/>
    </source>
</evidence>
<reference evidence="1 2" key="1">
    <citation type="submission" date="2016-10" db="EMBL/GenBank/DDBJ databases">
        <authorList>
            <person name="de Groot N.N."/>
        </authorList>
    </citation>
    <scope>NUCLEOTIDE SEQUENCE [LARGE SCALE GENOMIC DNA]</scope>
    <source>
        <strain evidence="1 2">CGMCC 1.10267</strain>
    </source>
</reference>
<name>A0A1G7SUK6_9HYPH</name>
<dbReference type="AlphaFoldDB" id="A0A1G7SUK6"/>
<dbReference type="STRING" id="440168.SAMN04487974_101732"/>
<proteinExistence type="predicted"/>
<sequence length="56" mass="6160">MPMDAAQTLSEGDHSEKSCDQACCAGRQNHFALSRIFWMLDAPTPLVKHTGILLES</sequence>
<evidence type="ECO:0000313" key="2">
    <source>
        <dbReference type="Proteomes" id="UP000199495"/>
    </source>
</evidence>